<dbReference type="Proteomes" id="UP000606115">
    <property type="component" value="Unassembled WGS sequence"/>
</dbReference>
<comment type="caution">
    <text evidence="1">The sequence shown here is derived from an EMBL/GenBank/DDBJ whole genome shotgun (WGS) entry which is preliminary data.</text>
</comment>
<proteinExistence type="predicted"/>
<sequence>MQVIKLPEPVDGLILGIQFRNGVGRTNSPMVASFFAKYKGARLTTPSEVHATMARMFARELVRRES</sequence>
<reference evidence="2" key="1">
    <citation type="journal article" date="2019" name="Int. J. Syst. Evol. Microbiol.">
        <title>The Global Catalogue of Microorganisms (GCM) 10K type strain sequencing project: providing services to taxonomists for standard genome sequencing and annotation.</title>
        <authorList>
            <consortium name="The Broad Institute Genomics Platform"/>
            <consortium name="The Broad Institute Genome Sequencing Center for Infectious Disease"/>
            <person name="Wu L."/>
            <person name="Ma J."/>
        </authorList>
    </citation>
    <scope>NUCLEOTIDE SEQUENCE [LARGE SCALE GENOMIC DNA]</scope>
    <source>
        <strain evidence="2">CGMCC 1.3685</strain>
    </source>
</reference>
<gene>
    <name evidence="1" type="ORF">GCM10007173_13150</name>
</gene>
<evidence type="ECO:0000313" key="2">
    <source>
        <dbReference type="Proteomes" id="UP000606115"/>
    </source>
</evidence>
<protein>
    <submittedName>
        <fullName evidence="1">Uncharacterized protein</fullName>
    </submittedName>
</protein>
<evidence type="ECO:0000313" key="1">
    <source>
        <dbReference type="EMBL" id="GGJ55719.1"/>
    </source>
</evidence>
<dbReference type="GeneID" id="303303696"/>
<dbReference type="RefSeq" id="WP_188684540.1">
    <property type="nucleotide sequence ID" value="NZ_BMKX01000002.1"/>
</dbReference>
<keyword evidence="2" id="KW-1185">Reference proteome</keyword>
<organism evidence="1 2">
    <name type="scientific">Glutamicibacter ardleyensis</name>
    <dbReference type="NCBI Taxonomy" id="225894"/>
    <lineage>
        <taxon>Bacteria</taxon>
        <taxon>Bacillati</taxon>
        <taxon>Actinomycetota</taxon>
        <taxon>Actinomycetes</taxon>
        <taxon>Micrococcales</taxon>
        <taxon>Micrococcaceae</taxon>
        <taxon>Glutamicibacter</taxon>
    </lineage>
</organism>
<name>A0ABQ2DFB0_9MICC</name>
<accession>A0ABQ2DFB0</accession>
<dbReference type="EMBL" id="BMKX01000002">
    <property type="protein sequence ID" value="GGJ55719.1"/>
    <property type="molecule type" value="Genomic_DNA"/>
</dbReference>